<feature type="signal peptide" evidence="3">
    <location>
        <begin position="1"/>
        <end position="23"/>
    </location>
</feature>
<keyword evidence="6" id="KW-1185">Reference proteome</keyword>
<dbReference type="EMBL" id="JALAAR010000003">
    <property type="protein sequence ID" value="MEH8016651.1"/>
    <property type="molecule type" value="Genomic_DNA"/>
</dbReference>
<dbReference type="SUPFAM" id="SSF53850">
    <property type="entry name" value="Periplasmic binding protein-like II"/>
    <property type="match status" value="1"/>
</dbReference>
<evidence type="ECO:0000313" key="5">
    <source>
        <dbReference type="EMBL" id="MEH8016651.1"/>
    </source>
</evidence>
<dbReference type="PANTHER" id="PTHR35936">
    <property type="entry name" value="MEMBRANE-BOUND LYTIC MUREIN TRANSGLYCOSYLASE F"/>
    <property type="match status" value="1"/>
</dbReference>
<evidence type="ECO:0000256" key="2">
    <source>
        <dbReference type="ARBA" id="ARBA00022729"/>
    </source>
</evidence>
<dbReference type="Proteomes" id="UP001375382">
    <property type="component" value="Unassembled WGS sequence"/>
</dbReference>
<comment type="caution">
    <text evidence="5">The sequence shown here is derived from an EMBL/GenBank/DDBJ whole genome shotgun (WGS) entry which is preliminary data.</text>
</comment>
<reference evidence="5 6" key="1">
    <citation type="journal article" date="2023" name="Ecotoxicol. Environ. Saf.">
        <title>Mercury remediation potential of mercury-resistant strain Rheinheimera metallidurans sp. nov. isolated from a municipal waste dumping site.</title>
        <authorList>
            <person name="Yadav V."/>
            <person name="Manjhi A."/>
            <person name="Vadakedath N."/>
        </authorList>
    </citation>
    <scope>NUCLEOTIDE SEQUENCE [LARGE SCALE GENOMIC DNA]</scope>
    <source>
        <strain evidence="5 6">E-49</strain>
    </source>
</reference>
<dbReference type="RefSeq" id="WP_335735066.1">
    <property type="nucleotide sequence ID" value="NZ_JALAAR010000003.1"/>
</dbReference>
<dbReference type="SMART" id="SM00062">
    <property type="entry name" value="PBPb"/>
    <property type="match status" value="1"/>
</dbReference>
<feature type="chain" id="PRO_5046119955" evidence="3">
    <location>
        <begin position="24"/>
        <end position="257"/>
    </location>
</feature>
<dbReference type="Gene3D" id="3.40.190.10">
    <property type="entry name" value="Periplasmic binding protein-like II"/>
    <property type="match status" value="2"/>
</dbReference>
<organism evidence="5 6">
    <name type="scientific">Rheinheimera muenzenbergensis</name>
    <dbReference type="NCBI Taxonomy" id="1193628"/>
    <lineage>
        <taxon>Bacteria</taxon>
        <taxon>Pseudomonadati</taxon>
        <taxon>Pseudomonadota</taxon>
        <taxon>Gammaproteobacteria</taxon>
        <taxon>Chromatiales</taxon>
        <taxon>Chromatiaceae</taxon>
        <taxon>Rheinheimera</taxon>
    </lineage>
</organism>
<name>A0ABU8C426_9GAMM</name>
<sequence>MAKFWFKLSSVLLCIMAFAVMPATEPTPADTASQKTLRFVVYYPDFPPYIFTTINGDVSGIVPDLLAPFFHQQQLEVDYLLDNRAGAEQRLYRGEVDAMMLSPEWAIKPEQLVFSNQIIAYDDYFFARTAEEAVTEVEQLKGKKICTREYYVYPTLEALFSSGTLLRVDSSSQEAQLRMVLSKRCDLAYMNDLIAHWLLQQHYDTTTLYPTPLLIGKSGLTIALNPTWQPLLQALNQYLQQQQASGEVERVVARYLH</sequence>
<comment type="similarity">
    <text evidence="1">Belongs to the bacterial solute-binding protein 3 family.</text>
</comment>
<keyword evidence="2 3" id="KW-0732">Signal</keyword>
<evidence type="ECO:0000256" key="1">
    <source>
        <dbReference type="ARBA" id="ARBA00010333"/>
    </source>
</evidence>
<accession>A0ABU8C426</accession>
<proteinExistence type="inferred from homology"/>
<feature type="domain" description="Solute-binding protein family 3/N-terminal" evidence="4">
    <location>
        <begin position="36"/>
        <end position="257"/>
    </location>
</feature>
<protein>
    <submittedName>
        <fullName evidence="5">Transporter substrate-binding domain-containing protein</fullName>
    </submittedName>
</protein>
<gene>
    <name evidence="5" type="ORF">MN202_05370</name>
</gene>
<evidence type="ECO:0000313" key="6">
    <source>
        <dbReference type="Proteomes" id="UP001375382"/>
    </source>
</evidence>
<evidence type="ECO:0000259" key="4">
    <source>
        <dbReference type="SMART" id="SM00062"/>
    </source>
</evidence>
<dbReference type="PANTHER" id="PTHR35936:SF6">
    <property type="entry name" value="AMINO ACID ABC TRANSPORTER SUBSTRATE-BINDING PAAT FAMILY PROTEIN"/>
    <property type="match status" value="1"/>
</dbReference>
<evidence type="ECO:0000256" key="3">
    <source>
        <dbReference type="SAM" id="SignalP"/>
    </source>
</evidence>
<dbReference type="InterPro" id="IPR001638">
    <property type="entry name" value="Solute-binding_3/MltF_N"/>
</dbReference>
<dbReference type="Pfam" id="PF00497">
    <property type="entry name" value="SBP_bac_3"/>
    <property type="match status" value="1"/>
</dbReference>